<dbReference type="Pfam" id="PF07833">
    <property type="entry name" value="Cu_amine_oxidN1"/>
    <property type="match status" value="1"/>
</dbReference>
<dbReference type="InterPro" id="IPR012854">
    <property type="entry name" value="Cu_amine_oxidase-like_N"/>
</dbReference>
<dbReference type="RefSeq" id="WP_110842250.1">
    <property type="nucleotide sequence ID" value="NZ_QJVJ01000010.1"/>
</dbReference>
<keyword evidence="1" id="KW-0732">Signal</keyword>
<evidence type="ECO:0000259" key="2">
    <source>
        <dbReference type="Pfam" id="PF07833"/>
    </source>
</evidence>
<comment type="caution">
    <text evidence="3">The sequence shown here is derived from an EMBL/GenBank/DDBJ whole genome shotgun (WGS) entry which is preliminary data.</text>
</comment>
<sequence length="239" mass="25911">MKRRWTQKGAGTAVLGAALFVSLSFNAMGAGTLTEIEAYLNTGIKVVLNGKSFEPVDPDDGTKLVPITYRGSTYLPLRAVAEASGLQVTWDPNTETAYLGETGGEIAKGETRYIKVSPEFVYNGNSIYRLASRTPEELTTADGTVLDYGYVTGGSRSVNMEIATEFEYSKFKAKIWAADSLTTDDLQVKIVDENNVTVKDVKVKSGTITELELDVKDTKALRIYVQGDKSIVGEPSLGK</sequence>
<protein>
    <recommendedName>
        <fullName evidence="2">Copper amine oxidase-like N-terminal domain-containing protein</fullName>
    </recommendedName>
</protein>
<evidence type="ECO:0000256" key="1">
    <source>
        <dbReference type="SAM" id="SignalP"/>
    </source>
</evidence>
<accession>A0A2V5KMJ8</accession>
<gene>
    <name evidence="3" type="ORF">DLM86_22135</name>
</gene>
<feature type="signal peptide" evidence="1">
    <location>
        <begin position="1"/>
        <end position="29"/>
    </location>
</feature>
<dbReference type="Proteomes" id="UP000247476">
    <property type="component" value="Unassembled WGS sequence"/>
</dbReference>
<dbReference type="OrthoDB" id="337615at2"/>
<proteinExistence type="predicted"/>
<name>A0A2V5KMJ8_9BACL</name>
<feature type="chain" id="PRO_5038379039" description="Copper amine oxidase-like N-terminal domain-containing protein" evidence="1">
    <location>
        <begin position="30"/>
        <end position="239"/>
    </location>
</feature>
<dbReference type="EMBL" id="QJVJ01000010">
    <property type="protein sequence ID" value="PYI52177.1"/>
    <property type="molecule type" value="Genomic_DNA"/>
</dbReference>
<feature type="domain" description="Copper amine oxidase-like N-terminal" evidence="2">
    <location>
        <begin position="64"/>
        <end position="101"/>
    </location>
</feature>
<keyword evidence="4" id="KW-1185">Reference proteome</keyword>
<evidence type="ECO:0000313" key="3">
    <source>
        <dbReference type="EMBL" id="PYI52177.1"/>
    </source>
</evidence>
<evidence type="ECO:0000313" key="4">
    <source>
        <dbReference type="Proteomes" id="UP000247476"/>
    </source>
</evidence>
<dbReference type="AlphaFoldDB" id="A0A2V5KMJ8"/>
<organism evidence="3 4">
    <name type="scientific">Paenibacillus flagellatus</name>
    <dbReference type="NCBI Taxonomy" id="2211139"/>
    <lineage>
        <taxon>Bacteria</taxon>
        <taxon>Bacillati</taxon>
        <taxon>Bacillota</taxon>
        <taxon>Bacilli</taxon>
        <taxon>Bacillales</taxon>
        <taxon>Paenibacillaceae</taxon>
        <taxon>Paenibacillus</taxon>
    </lineage>
</organism>
<reference evidence="3 4" key="1">
    <citation type="submission" date="2018-05" db="EMBL/GenBank/DDBJ databases">
        <title>Paenibacillus flagellatus sp. nov., isolated from selenium mineral soil.</title>
        <authorList>
            <person name="Dai X."/>
        </authorList>
    </citation>
    <scope>NUCLEOTIDE SEQUENCE [LARGE SCALE GENOMIC DNA]</scope>
    <source>
        <strain evidence="3 4">DXL2</strain>
    </source>
</reference>